<evidence type="ECO:0000313" key="1">
    <source>
        <dbReference type="EMBL" id="KAI4376799.1"/>
    </source>
</evidence>
<evidence type="ECO:0000313" key="2">
    <source>
        <dbReference type="Proteomes" id="UP001057402"/>
    </source>
</evidence>
<comment type="caution">
    <text evidence="1">The sequence shown here is derived from an EMBL/GenBank/DDBJ whole genome shotgun (WGS) entry which is preliminary data.</text>
</comment>
<keyword evidence="2" id="KW-1185">Reference proteome</keyword>
<reference evidence="2" key="1">
    <citation type="journal article" date="2023" name="Front. Plant Sci.">
        <title>Chromosomal-level genome assembly of Melastoma candidum provides insights into trichome evolution.</title>
        <authorList>
            <person name="Zhong Y."/>
            <person name="Wu W."/>
            <person name="Sun C."/>
            <person name="Zou P."/>
            <person name="Liu Y."/>
            <person name="Dai S."/>
            <person name="Zhou R."/>
        </authorList>
    </citation>
    <scope>NUCLEOTIDE SEQUENCE [LARGE SCALE GENOMIC DNA]</scope>
</reference>
<dbReference type="Proteomes" id="UP001057402">
    <property type="component" value="Chromosome 4"/>
</dbReference>
<sequence length="164" mass="17367">MEASGRGQVNETLARASSSLSGQRSPWHSPVPYLFGGLAAMLGLIAFALLILACSYWKLSGYLEGGNTESGDVQQQDLESGNKDEEPRKPPVFKEDVLVIMAGQVKPTFLATPASSRSSSFGNNTNCGGCECKPKNWDVEMANQAGSGEGSLGTDTQENLPEGH</sequence>
<name>A0ACB9RD77_9MYRT</name>
<accession>A0ACB9RD77</accession>
<proteinExistence type="predicted"/>
<gene>
    <name evidence="1" type="ORF">MLD38_014517</name>
</gene>
<protein>
    <submittedName>
        <fullName evidence="1">Uncharacterized protein</fullName>
    </submittedName>
</protein>
<dbReference type="EMBL" id="CM042883">
    <property type="protein sequence ID" value="KAI4376799.1"/>
    <property type="molecule type" value="Genomic_DNA"/>
</dbReference>
<organism evidence="1 2">
    <name type="scientific">Melastoma candidum</name>
    <dbReference type="NCBI Taxonomy" id="119954"/>
    <lineage>
        <taxon>Eukaryota</taxon>
        <taxon>Viridiplantae</taxon>
        <taxon>Streptophyta</taxon>
        <taxon>Embryophyta</taxon>
        <taxon>Tracheophyta</taxon>
        <taxon>Spermatophyta</taxon>
        <taxon>Magnoliopsida</taxon>
        <taxon>eudicotyledons</taxon>
        <taxon>Gunneridae</taxon>
        <taxon>Pentapetalae</taxon>
        <taxon>rosids</taxon>
        <taxon>malvids</taxon>
        <taxon>Myrtales</taxon>
        <taxon>Melastomataceae</taxon>
        <taxon>Melastomatoideae</taxon>
        <taxon>Melastomateae</taxon>
        <taxon>Melastoma</taxon>
    </lineage>
</organism>